<feature type="domain" description="DUF1731" evidence="3">
    <location>
        <begin position="250"/>
        <end position="295"/>
    </location>
</feature>
<gene>
    <name evidence="4" type="ORF">B0F88_12220</name>
</gene>
<comment type="similarity">
    <text evidence="1">Belongs to the NAD(P)-dependent epimerase/dehydratase family. SDR39U1 subfamily.</text>
</comment>
<dbReference type="Pfam" id="PF08338">
    <property type="entry name" value="DUF1731"/>
    <property type="match status" value="1"/>
</dbReference>
<dbReference type="InterPro" id="IPR010099">
    <property type="entry name" value="SDR39U1"/>
</dbReference>
<dbReference type="InterPro" id="IPR013549">
    <property type="entry name" value="DUF1731"/>
</dbReference>
<dbReference type="InterPro" id="IPR001509">
    <property type="entry name" value="Epimerase_deHydtase"/>
</dbReference>
<organism evidence="4 5">
    <name type="scientific">Methylobacter tundripaludum</name>
    <dbReference type="NCBI Taxonomy" id="173365"/>
    <lineage>
        <taxon>Bacteria</taxon>
        <taxon>Pseudomonadati</taxon>
        <taxon>Pseudomonadota</taxon>
        <taxon>Gammaproteobacteria</taxon>
        <taxon>Methylococcales</taxon>
        <taxon>Methylococcaceae</taxon>
        <taxon>Methylobacter</taxon>
    </lineage>
</organism>
<dbReference type="NCBIfam" id="TIGR01777">
    <property type="entry name" value="yfcH"/>
    <property type="match status" value="1"/>
</dbReference>
<proteinExistence type="inferred from homology"/>
<reference evidence="4 5" key="1">
    <citation type="submission" date="2018-02" db="EMBL/GenBank/DDBJ databases">
        <title>Subsurface microbial communities from deep shales in Ohio and West Virginia, USA.</title>
        <authorList>
            <person name="Wrighton K."/>
        </authorList>
    </citation>
    <scope>NUCLEOTIDE SEQUENCE [LARGE SCALE GENOMIC DNA]</scope>
    <source>
        <strain evidence="4 5">OWC-G53F</strain>
    </source>
</reference>
<dbReference type="RefSeq" id="WP_104425262.1">
    <property type="nucleotide sequence ID" value="NZ_PTIY01000022.1"/>
</dbReference>
<sequence length="300" mass="32652">MNILITGGTGFIGSALAKNLINQGHAVTVLSRSPDKVAQTCGSGVNALGSLTQLKAEHSYQVIINLAGAPIVDARWSEARKRLIRDSRIGLTEHLITCIDRMTVKPELLISGSAIGYYGDQGDTVLTEQSTPYEDFPQQLCADWEAAAKQAEQFGVRVCLIRTGLVIADGGGFLQRMLPPFRLGLGGRLGGGRQWMSWIHRQDWINIALTMIADSTLRGAYNATAPNPVTNTEFTRILAQCLKRPALLPVPAWLLKMLLGEMSQLVLGSQRVVPERLLAQGFKFQYTDLTAALAEALSHK</sequence>
<dbReference type="AlphaFoldDB" id="A0A2S6GIW5"/>
<dbReference type="InterPro" id="IPR036291">
    <property type="entry name" value="NAD(P)-bd_dom_sf"/>
</dbReference>
<dbReference type="Gene3D" id="3.40.50.720">
    <property type="entry name" value="NAD(P)-binding Rossmann-like Domain"/>
    <property type="match status" value="1"/>
</dbReference>
<evidence type="ECO:0000313" key="5">
    <source>
        <dbReference type="Proteomes" id="UP000238071"/>
    </source>
</evidence>
<dbReference type="PANTHER" id="PTHR11092">
    <property type="entry name" value="SUGAR NUCLEOTIDE EPIMERASE RELATED"/>
    <property type="match status" value="1"/>
</dbReference>
<dbReference type="EMBL" id="PTIY01000022">
    <property type="protein sequence ID" value="PPK65140.1"/>
    <property type="molecule type" value="Genomic_DNA"/>
</dbReference>
<dbReference type="CDD" id="cd05242">
    <property type="entry name" value="SDR_a8"/>
    <property type="match status" value="1"/>
</dbReference>
<evidence type="ECO:0000313" key="4">
    <source>
        <dbReference type="EMBL" id="PPK65140.1"/>
    </source>
</evidence>
<evidence type="ECO:0000256" key="1">
    <source>
        <dbReference type="ARBA" id="ARBA00009353"/>
    </source>
</evidence>
<dbReference type="OrthoDB" id="9801773at2"/>
<dbReference type="Pfam" id="PF01370">
    <property type="entry name" value="Epimerase"/>
    <property type="match status" value="1"/>
</dbReference>
<evidence type="ECO:0000259" key="3">
    <source>
        <dbReference type="Pfam" id="PF08338"/>
    </source>
</evidence>
<keyword evidence="5" id="KW-1185">Reference proteome</keyword>
<dbReference type="SUPFAM" id="SSF51735">
    <property type="entry name" value="NAD(P)-binding Rossmann-fold domains"/>
    <property type="match status" value="1"/>
</dbReference>
<dbReference type="Proteomes" id="UP000238071">
    <property type="component" value="Unassembled WGS sequence"/>
</dbReference>
<protein>
    <recommendedName>
        <fullName evidence="6">NAD-dependent epimerase/dehydratase</fullName>
    </recommendedName>
</protein>
<evidence type="ECO:0000259" key="2">
    <source>
        <dbReference type="Pfam" id="PF01370"/>
    </source>
</evidence>
<dbReference type="PANTHER" id="PTHR11092:SF0">
    <property type="entry name" value="EPIMERASE FAMILY PROTEIN SDR39U1"/>
    <property type="match status" value="1"/>
</dbReference>
<evidence type="ECO:0008006" key="6">
    <source>
        <dbReference type="Google" id="ProtNLM"/>
    </source>
</evidence>
<accession>A0A2S6GIW5</accession>
<comment type="caution">
    <text evidence="4">The sequence shown here is derived from an EMBL/GenBank/DDBJ whole genome shotgun (WGS) entry which is preliminary data.</text>
</comment>
<feature type="domain" description="NAD-dependent epimerase/dehydratase" evidence="2">
    <location>
        <begin position="3"/>
        <end position="214"/>
    </location>
</feature>
<name>A0A2S6GIW5_9GAMM</name>